<organism evidence="2 3">
    <name type="scientific">Geranomyces variabilis</name>
    <dbReference type="NCBI Taxonomy" id="109894"/>
    <lineage>
        <taxon>Eukaryota</taxon>
        <taxon>Fungi</taxon>
        <taxon>Fungi incertae sedis</taxon>
        <taxon>Chytridiomycota</taxon>
        <taxon>Chytridiomycota incertae sedis</taxon>
        <taxon>Chytridiomycetes</taxon>
        <taxon>Spizellomycetales</taxon>
        <taxon>Powellomycetaceae</taxon>
        <taxon>Geranomyces</taxon>
    </lineage>
</organism>
<dbReference type="EMBL" id="JADGJQ010000032">
    <property type="protein sequence ID" value="KAJ3177633.1"/>
    <property type="molecule type" value="Genomic_DNA"/>
</dbReference>
<name>A0AAD5TIK4_9FUNG</name>
<accession>A0AAD5TIK4</accession>
<dbReference type="AlphaFoldDB" id="A0AAD5TIK4"/>
<reference evidence="2" key="1">
    <citation type="submission" date="2020-05" db="EMBL/GenBank/DDBJ databases">
        <title>Phylogenomic resolution of chytrid fungi.</title>
        <authorList>
            <person name="Stajich J.E."/>
            <person name="Amses K."/>
            <person name="Simmons R."/>
            <person name="Seto K."/>
            <person name="Myers J."/>
            <person name="Bonds A."/>
            <person name="Quandt C.A."/>
            <person name="Barry K."/>
            <person name="Liu P."/>
            <person name="Grigoriev I."/>
            <person name="Longcore J.E."/>
            <person name="James T.Y."/>
        </authorList>
    </citation>
    <scope>NUCLEOTIDE SEQUENCE</scope>
    <source>
        <strain evidence="2">JEL0379</strain>
    </source>
</reference>
<protein>
    <submittedName>
        <fullName evidence="2">Uncharacterized protein</fullName>
    </submittedName>
</protein>
<proteinExistence type="predicted"/>
<comment type="caution">
    <text evidence="2">The sequence shown here is derived from an EMBL/GenBank/DDBJ whole genome shotgun (WGS) entry which is preliminary data.</text>
</comment>
<gene>
    <name evidence="2" type="ORF">HDU87_004386</name>
</gene>
<dbReference type="Proteomes" id="UP001212152">
    <property type="component" value="Unassembled WGS sequence"/>
</dbReference>
<feature type="compositionally biased region" description="Polar residues" evidence="1">
    <location>
        <begin position="100"/>
        <end position="111"/>
    </location>
</feature>
<evidence type="ECO:0000256" key="1">
    <source>
        <dbReference type="SAM" id="MobiDB-lite"/>
    </source>
</evidence>
<keyword evidence="3" id="KW-1185">Reference proteome</keyword>
<evidence type="ECO:0000313" key="2">
    <source>
        <dbReference type="EMBL" id="KAJ3177633.1"/>
    </source>
</evidence>
<feature type="region of interest" description="Disordered" evidence="1">
    <location>
        <begin position="99"/>
        <end position="126"/>
    </location>
</feature>
<sequence>MGPPPARPANWLLKDIDSLLNFDNPSELSSAPKILSHRSTRPVPTTGIQPPIFPKSYVEWSDIRVSTARQNRELVIAFCKERKYHGLWIVVEEAPKVGSTPPSLVVDSSQADGRGAPQGYRAQGPPGQPLLNLVHTSPEEWNDLTISDLRAKNPEDEDDDGFVATIYVQKKTTMVPRQVGVGVDQDPAAAQMLAWLVAMSKLEETEEEWCAQHRPVKKSGWVN</sequence>
<evidence type="ECO:0000313" key="3">
    <source>
        <dbReference type="Proteomes" id="UP001212152"/>
    </source>
</evidence>